<keyword evidence="3" id="KW-0238">DNA-binding</keyword>
<feature type="domain" description="DNA mismatch repair proteins mutS family" evidence="4">
    <location>
        <begin position="320"/>
        <end position="494"/>
    </location>
</feature>
<dbReference type="PANTHER" id="PTHR11361">
    <property type="entry name" value="DNA MISMATCH REPAIR PROTEIN MUTS FAMILY MEMBER"/>
    <property type="match status" value="1"/>
</dbReference>
<dbReference type="SUPFAM" id="SSF52540">
    <property type="entry name" value="P-loop containing nucleoside triphosphate hydrolases"/>
    <property type="match status" value="1"/>
</dbReference>
<proteinExistence type="predicted"/>
<dbReference type="EMBL" id="JADOUA010000001">
    <property type="protein sequence ID" value="MBG6089584.1"/>
    <property type="molecule type" value="Genomic_DNA"/>
</dbReference>
<reference evidence="5" key="1">
    <citation type="submission" date="2020-11" db="EMBL/GenBank/DDBJ databases">
        <title>Sequencing the genomes of 1000 actinobacteria strains.</title>
        <authorList>
            <person name="Klenk H.-P."/>
        </authorList>
    </citation>
    <scope>NUCLEOTIDE SEQUENCE</scope>
    <source>
        <strain evidence="5">DSM 43175</strain>
    </source>
</reference>
<name>A0A931GRE0_9ACTN</name>
<evidence type="ECO:0000259" key="4">
    <source>
        <dbReference type="SMART" id="SM00534"/>
    </source>
</evidence>
<dbReference type="AlphaFoldDB" id="A0A931GRE0"/>
<evidence type="ECO:0000256" key="2">
    <source>
        <dbReference type="ARBA" id="ARBA00022840"/>
    </source>
</evidence>
<comment type="caution">
    <text evidence="5">The sequence shown here is derived from an EMBL/GenBank/DDBJ whole genome shotgun (WGS) entry which is preliminary data.</text>
</comment>
<evidence type="ECO:0000313" key="6">
    <source>
        <dbReference type="Proteomes" id="UP000614047"/>
    </source>
</evidence>
<dbReference type="GO" id="GO:0005829">
    <property type="term" value="C:cytosol"/>
    <property type="evidence" value="ECO:0007669"/>
    <property type="project" value="TreeGrafter"/>
</dbReference>
<sequence>MRPRLMFPDADVPPVVPESATLRELVDDLALEELWAGMARGDGRLHMIARAALLAPLTDPAAITYRQEVLGDCLRNESAVRALYELAGRALAEEQKIIRGGASPEARLNGSLRALETFCGHLRRLSAFAAANADGFGSAGFARLFRMIRDRLDGKYLTDVEALLERIDFEQGIIATARLGESGRGVDFRLQEPPVKGRGSSTQRRLKKAGLSHSIWGRHDEDWRMLAAFRGRVLEVIADAADESAGNVRGFFAAMRDELGFYVGCLNLAGTLSRSGLPICLPRPCPPGERAFTARGLYEPGLALRRGGAVVANDVAADGIGLVVITGANRGGKTTFLRSVGLAHLMMQSGMFVTARSLAASVVGGVFTHFKREADASMTSGRLDGELARMSAVVDVLRTGDLVLCNESFMSTNEREGSDISTEIVSALTDHGIRVMFVTHLHDFAQRMRTARPARSLFLTAARGPDGERSFRLAPGAPSPTAHAADLYARIFGERLD</sequence>
<protein>
    <recommendedName>
        <fullName evidence="4">DNA mismatch repair proteins mutS family domain-containing protein</fullName>
    </recommendedName>
</protein>
<accession>A0A931GRE0</accession>
<dbReference type="GO" id="GO:0030983">
    <property type="term" value="F:mismatched DNA binding"/>
    <property type="evidence" value="ECO:0007669"/>
    <property type="project" value="InterPro"/>
</dbReference>
<dbReference type="Pfam" id="PF00488">
    <property type="entry name" value="MutS_V"/>
    <property type="match status" value="1"/>
</dbReference>
<evidence type="ECO:0000256" key="1">
    <source>
        <dbReference type="ARBA" id="ARBA00022741"/>
    </source>
</evidence>
<keyword evidence="2" id="KW-0067">ATP-binding</keyword>
<dbReference type="InterPro" id="IPR000432">
    <property type="entry name" value="DNA_mismatch_repair_MutS_C"/>
</dbReference>
<dbReference type="RefSeq" id="WP_197012176.1">
    <property type="nucleotide sequence ID" value="NZ_BAABES010000004.1"/>
</dbReference>
<dbReference type="GO" id="GO:0140664">
    <property type="term" value="F:ATP-dependent DNA damage sensor activity"/>
    <property type="evidence" value="ECO:0007669"/>
    <property type="project" value="InterPro"/>
</dbReference>
<organism evidence="5 6">
    <name type="scientific">Actinomadura viridis</name>
    <dbReference type="NCBI Taxonomy" id="58110"/>
    <lineage>
        <taxon>Bacteria</taxon>
        <taxon>Bacillati</taxon>
        <taxon>Actinomycetota</taxon>
        <taxon>Actinomycetes</taxon>
        <taxon>Streptosporangiales</taxon>
        <taxon>Thermomonosporaceae</taxon>
        <taxon>Actinomadura</taxon>
    </lineage>
</organism>
<dbReference type="InterPro" id="IPR045076">
    <property type="entry name" value="MutS"/>
</dbReference>
<dbReference type="PANTHER" id="PTHR11361:SF34">
    <property type="entry name" value="DNA MISMATCH REPAIR PROTEIN MSH1, MITOCHONDRIAL"/>
    <property type="match status" value="1"/>
</dbReference>
<evidence type="ECO:0000313" key="5">
    <source>
        <dbReference type="EMBL" id="MBG6089584.1"/>
    </source>
</evidence>
<dbReference type="InterPro" id="IPR027417">
    <property type="entry name" value="P-loop_NTPase"/>
</dbReference>
<dbReference type="Proteomes" id="UP000614047">
    <property type="component" value="Unassembled WGS sequence"/>
</dbReference>
<dbReference type="GO" id="GO:0005524">
    <property type="term" value="F:ATP binding"/>
    <property type="evidence" value="ECO:0007669"/>
    <property type="project" value="UniProtKB-KW"/>
</dbReference>
<dbReference type="SMART" id="SM00534">
    <property type="entry name" value="MUTSac"/>
    <property type="match status" value="1"/>
</dbReference>
<keyword evidence="6" id="KW-1185">Reference proteome</keyword>
<dbReference type="Gene3D" id="3.40.50.300">
    <property type="entry name" value="P-loop containing nucleotide triphosphate hydrolases"/>
    <property type="match status" value="1"/>
</dbReference>
<keyword evidence="1" id="KW-0547">Nucleotide-binding</keyword>
<dbReference type="GO" id="GO:0006298">
    <property type="term" value="P:mismatch repair"/>
    <property type="evidence" value="ECO:0007669"/>
    <property type="project" value="InterPro"/>
</dbReference>
<gene>
    <name evidence="5" type="ORF">IW256_003697</name>
</gene>
<evidence type="ECO:0000256" key="3">
    <source>
        <dbReference type="ARBA" id="ARBA00023125"/>
    </source>
</evidence>